<proteinExistence type="predicted"/>
<dbReference type="PROSITE" id="PS51318">
    <property type="entry name" value="TAT"/>
    <property type="match status" value="1"/>
</dbReference>
<evidence type="ECO:0000313" key="2">
    <source>
        <dbReference type="Proteomes" id="UP001524318"/>
    </source>
</evidence>
<comment type="caution">
    <text evidence="1">The sequence shown here is derived from an EMBL/GenBank/DDBJ whole genome shotgun (WGS) entry which is preliminary data.</text>
</comment>
<accession>A0ABT1LSC9</accession>
<name>A0ABT1LSC9_9MICC</name>
<evidence type="ECO:0000313" key="1">
    <source>
        <dbReference type="EMBL" id="MCP9001039.1"/>
    </source>
</evidence>
<dbReference type="RefSeq" id="WP_254751476.1">
    <property type="nucleotide sequence ID" value="NZ_JANCLV010000011.1"/>
</dbReference>
<reference evidence="1 2" key="1">
    <citation type="submission" date="2022-06" db="EMBL/GenBank/DDBJ databases">
        <title>Pseudarthrobacter sp. strain RMG13 Genome sequencing and assembly.</title>
        <authorList>
            <person name="Kim I."/>
        </authorList>
    </citation>
    <scope>NUCLEOTIDE SEQUENCE [LARGE SCALE GENOMIC DNA]</scope>
    <source>
        <strain evidence="1 2">RMG13</strain>
    </source>
</reference>
<keyword evidence="2" id="KW-1185">Reference proteome</keyword>
<protein>
    <submittedName>
        <fullName evidence="1">Uncharacterized protein</fullName>
    </submittedName>
</protein>
<organism evidence="1 2">
    <name type="scientific">Pseudarthrobacter humi</name>
    <dbReference type="NCBI Taxonomy" id="2952523"/>
    <lineage>
        <taxon>Bacteria</taxon>
        <taxon>Bacillati</taxon>
        <taxon>Actinomycetota</taxon>
        <taxon>Actinomycetes</taxon>
        <taxon>Micrococcales</taxon>
        <taxon>Micrococcaceae</taxon>
        <taxon>Pseudarthrobacter</taxon>
    </lineage>
</organism>
<sequence>MTTSDQVPGAIQPILTRRGLIIGGFAAASVLTLSPPGRLSPAAATTSGGALPLVQELATPSDRTAFDPVEQVLADYLVIVAAMANDIVTDGGPMHGWMSGGWWRTPS</sequence>
<dbReference type="InterPro" id="IPR006311">
    <property type="entry name" value="TAT_signal"/>
</dbReference>
<dbReference type="Proteomes" id="UP001524318">
    <property type="component" value="Unassembled WGS sequence"/>
</dbReference>
<dbReference type="EMBL" id="JANCLV010000011">
    <property type="protein sequence ID" value="MCP9001039.1"/>
    <property type="molecule type" value="Genomic_DNA"/>
</dbReference>
<gene>
    <name evidence="1" type="ORF">NFC73_15095</name>
</gene>